<dbReference type="Proteomes" id="UP001172687">
    <property type="component" value="Unassembled WGS sequence"/>
</dbReference>
<feature type="region of interest" description="Disordered" evidence="2">
    <location>
        <begin position="14"/>
        <end position="35"/>
    </location>
</feature>
<evidence type="ECO:0000259" key="3">
    <source>
        <dbReference type="Pfam" id="PF04909"/>
    </source>
</evidence>
<accession>A0ABT8HD94</accession>
<dbReference type="RefSeq" id="WP_011781388.1">
    <property type="nucleotide sequence ID" value="NZ_CP070380.1"/>
</dbReference>
<dbReference type="Gene3D" id="3.20.20.140">
    <property type="entry name" value="Metal-dependent hydrolases"/>
    <property type="match status" value="1"/>
</dbReference>
<organism evidence="4 5">
    <name type="scientific">Mycolicibacterium austroafricanum</name>
    <name type="common">Mycobacterium austroafricanum</name>
    <dbReference type="NCBI Taxonomy" id="39687"/>
    <lineage>
        <taxon>Bacteria</taxon>
        <taxon>Bacillati</taxon>
        <taxon>Actinomycetota</taxon>
        <taxon>Actinomycetes</taxon>
        <taxon>Mycobacteriales</taxon>
        <taxon>Mycobacteriaceae</taxon>
        <taxon>Mycolicibacterium</taxon>
    </lineage>
</organism>
<gene>
    <name evidence="4" type="ORF">QYF68_10490</name>
</gene>
<keyword evidence="5" id="KW-1185">Reference proteome</keyword>
<dbReference type="InterPro" id="IPR006680">
    <property type="entry name" value="Amidohydro-rel"/>
</dbReference>
<proteinExistence type="predicted"/>
<feature type="domain" description="Amidohydrolase-related" evidence="3">
    <location>
        <begin position="114"/>
        <end position="395"/>
    </location>
</feature>
<evidence type="ECO:0000256" key="1">
    <source>
        <dbReference type="ARBA" id="ARBA00023239"/>
    </source>
</evidence>
<dbReference type="SUPFAM" id="SSF51556">
    <property type="entry name" value="Metallo-dependent hydrolases"/>
    <property type="match status" value="1"/>
</dbReference>
<dbReference type="Pfam" id="PF04909">
    <property type="entry name" value="Amidohydro_2"/>
    <property type="match status" value="1"/>
</dbReference>
<keyword evidence="1" id="KW-0456">Lyase</keyword>
<name>A0ABT8HD94_MYCAO</name>
<dbReference type="InterPro" id="IPR032465">
    <property type="entry name" value="ACMSD"/>
</dbReference>
<evidence type="ECO:0000313" key="5">
    <source>
        <dbReference type="Proteomes" id="UP001172687"/>
    </source>
</evidence>
<comment type="caution">
    <text evidence="4">The sequence shown here is derived from an EMBL/GenBank/DDBJ whole genome shotgun (WGS) entry which is preliminary data.</text>
</comment>
<dbReference type="PANTHER" id="PTHR21240">
    <property type="entry name" value="2-AMINO-3-CARBOXYLMUCONATE-6-SEMIALDEHYDE DECARBOXYLASE"/>
    <property type="match status" value="1"/>
</dbReference>
<sequence>MSIRTTAATATATLYPPEGFGAPKNRHGHAAEGGLTGLPEGTEIFSADNHISVADDIFYERFPEELKGAAPRIWYEDGAYMVGMKGKAWTGGDFGRVLMQYDDLAGAASNNIEARIRELKEDGIDKELAFPNAVLALFHYPDKALRERVFRIYNEHIAELQERSNGHFYGVGLINWWDPKGTRSTLEELKSLGLRTFLLPLNPGKDDDGNIYDYGSTEMDAVWDEIEAAGLPVSHHIGETPPKTPCQNNSVVVGMMVNVDSFREQFAKYVFSGILDRHPALKIGWFEGGIAWVPTALQDAEHMLASYRHMFNHELAHDVNHYWAHHMSASFMVDPLGLQLIDRIGVDNVMWSSDYPHNESTFGYSEKSLASVVETVGAEAAVKIVSTNVQKFLGLRTQGAIGAEA</sequence>
<dbReference type="PANTHER" id="PTHR21240:SF28">
    <property type="entry name" value="ISO-OROTATE DECARBOXYLASE (EUROFUNG)"/>
    <property type="match status" value="1"/>
</dbReference>
<protein>
    <submittedName>
        <fullName evidence="4">Amidohydrolase family protein</fullName>
    </submittedName>
</protein>
<dbReference type="InterPro" id="IPR032466">
    <property type="entry name" value="Metal_Hydrolase"/>
</dbReference>
<reference evidence="4" key="1">
    <citation type="submission" date="2023-07" db="EMBL/GenBank/DDBJ databases">
        <title>Degradation of tert-butanol by M. austroafricanum TBA100.</title>
        <authorList>
            <person name="Helbich S."/>
            <person name="Vainshtein Y."/>
        </authorList>
    </citation>
    <scope>NUCLEOTIDE SEQUENCE</scope>
    <source>
        <strain evidence="4">TBA100</strain>
    </source>
</reference>
<evidence type="ECO:0000256" key="2">
    <source>
        <dbReference type="SAM" id="MobiDB-lite"/>
    </source>
</evidence>
<evidence type="ECO:0000313" key="4">
    <source>
        <dbReference type="EMBL" id="MDN4518252.1"/>
    </source>
</evidence>
<dbReference type="EMBL" id="JAUHTC010000039">
    <property type="protein sequence ID" value="MDN4518252.1"/>
    <property type="molecule type" value="Genomic_DNA"/>
</dbReference>